<organism evidence="5 6">
    <name type="scientific">Cordylochernes scorpioides</name>
    <dbReference type="NCBI Taxonomy" id="51811"/>
    <lineage>
        <taxon>Eukaryota</taxon>
        <taxon>Metazoa</taxon>
        <taxon>Ecdysozoa</taxon>
        <taxon>Arthropoda</taxon>
        <taxon>Chelicerata</taxon>
        <taxon>Arachnida</taxon>
        <taxon>Pseudoscorpiones</taxon>
        <taxon>Cheliferoidea</taxon>
        <taxon>Chernetidae</taxon>
        <taxon>Cordylochernes</taxon>
    </lineage>
</organism>
<dbReference type="InterPro" id="IPR050278">
    <property type="entry name" value="Serine_Prot_S9B/DPPIV"/>
</dbReference>
<keyword evidence="1" id="KW-0645">Protease</keyword>
<dbReference type="InterPro" id="IPR029058">
    <property type="entry name" value="AB_hydrolase_fold"/>
</dbReference>
<keyword evidence="1" id="KW-0378">Hydrolase</keyword>
<proteinExistence type="predicted"/>
<keyword evidence="2" id="KW-0720">Serine protease</keyword>
<dbReference type="PANTHER" id="PTHR11731:SF200">
    <property type="entry name" value="DIPEPTIDYL PEPTIDASE 10, ISOFORM B"/>
    <property type="match status" value="1"/>
</dbReference>
<dbReference type="InterPro" id="IPR001375">
    <property type="entry name" value="Peptidase_S9_cat"/>
</dbReference>
<evidence type="ECO:0000313" key="6">
    <source>
        <dbReference type="Proteomes" id="UP001235939"/>
    </source>
</evidence>
<evidence type="ECO:0000259" key="4">
    <source>
        <dbReference type="Pfam" id="PF00326"/>
    </source>
</evidence>
<evidence type="ECO:0000256" key="3">
    <source>
        <dbReference type="ARBA" id="ARBA00023180"/>
    </source>
</evidence>
<protein>
    <recommendedName>
        <fullName evidence="4">Peptidase S9 prolyl oligopeptidase catalytic domain-containing protein</fullName>
    </recommendedName>
</protein>
<accession>A0ABY6KCB3</accession>
<sequence length="400" mass="44653">MVCGLQHITEEAHGWVDLRGAGPIFPPPSDGNFYFMRLSVTDGKAGLFHHVALVDLECGNVLCSFFISTLQDKPGERHLFSLRMPERNTTCVTCEIEGCRYAKASFPRGDSPRLYLLECLGPQVPWTELRNASDHSLVEVLDDNSGLGELIAVRAVPQVRTFLVPLPSGYKATVRLLLPPGLRDEEIIKYGLILHTDGAPGSQLVTEKFELDWGAYLASKQNFIYAAADCRGSGGQGRRRETELFRRLGNAEVEDQIEVVRYLKNSLPFVDSEKILIWGWGYGGYVAATALAMDGSSLHCALAVAPITSWFYHDAAFTERYLQSPRPEDNYIGYEKGDLLRRAENFDDKEFLLIHGTADGTNTVRIICSPDCRAGGITSEYRLSEHRIVFHIEHFSLSNF</sequence>
<dbReference type="EMBL" id="CP092866">
    <property type="protein sequence ID" value="UYV66491.1"/>
    <property type="molecule type" value="Genomic_DNA"/>
</dbReference>
<dbReference type="Proteomes" id="UP001235939">
    <property type="component" value="Chromosome 04"/>
</dbReference>
<name>A0ABY6KCB3_9ARAC</name>
<dbReference type="Gene3D" id="3.40.50.1820">
    <property type="entry name" value="alpha/beta hydrolase"/>
    <property type="match status" value="1"/>
</dbReference>
<keyword evidence="6" id="KW-1185">Reference proteome</keyword>
<feature type="domain" description="Peptidase S9 prolyl oligopeptidase catalytic" evidence="4">
    <location>
        <begin position="211"/>
        <end position="360"/>
    </location>
</feature>
<evidence type="ECO:0000256" key="1">
    <source>
        <dbReference type="ARBA" id="ARBA00022438"/>
    </source>
</evidence>
<dbReference type="SUPFAM" id="SSF53474">
    <property type="entry name" value="alpha/beta-Hydrolases"/>
    <property type="match status" value="1"/>
</dbReference>
<dbReference type="PANTHER" id="PTHR11731">
    <property type="entry name" value="PROTEASE FAMILY S9B,C DIPEPTIDYL-PEPTIDASE IV-RELATED"/>
    <property type="match status" value="1"/>
</dbReference>
<reference evidence="5 6" key="1">
    <citation type="submission" date="2022-01" db="EMBL/GenBank/DDBJ databases">
        <title>A chromosomal length assembly of Cordylochernes scorpioides.</title>
        <authorList>
            <person name="Zeh D."/>
            <person name="Zeh J."/>
        </authorList>
    </citation>
    <scope>NUCLEOTIDE SEQUENCE [LARGE SCALE GENOMIC DNA]</scope>
    <source>
        <strain evidence="5">IN4F17</strain>
        <tissue evidence="5">Whole Body</tissue>
    </source>
</reference>
<dbReference type="Gene3D" id="2.140.10.30">
    <property type="entry name" value="Dipeptidylpeptidase IV, N-terminal domain"/>
    <property type="match status" value="1"/>
</dbReference>
<evidence type="ECO:0000313" key="5">
    <source>
        <dbReference type="EMBL" id="UYV66491.1"/>
    </source>
</evidence>
<keyword evidence="1" id="KW-0031">Aminopeptidase</keyword>
<gene>
    <name evidence="5" type="ORF">LAZ67_4001859</name>
</gene>
<dbReference type="Pfam" id="PF00326">
    <property type="entry name" value="Peptidase_S9"/>
    <property type="match status" value="1"/>
</dbReference>
<evidence type="ECO:0000256" key="2">
    <source>
        <dbReference type="ARBA" id="ARBA00022825"/>
    </source>
</evidence>
<keyword evidence="3" id="KW-0325">Glycoprotein</keyword>